<sequence>MNLKYRLKYVKKDNLIFISHLDILKVLQRAFRRAGLNLEHSKGFNPHPKVHFAPPLPLFTSSMGEYVDVETREDFNEKELQKRLNNSLPDNLQIIKAEKLEENAKSLGKSLDSAIYNIIFTFDDINNISAEEISDFIVKSDELNITKKNKKGRTVTKNIKPSIFNFKCEISGNNLIINTKLSLRTDEILSPTNVINILRENFAELNNAKKVKLEKKDTLLFSN</sequence>
<accession>B1CBL3</accession>
<evidence type="ECO:0000259" key="1">
    <source>
        <dbReference type="Pfam" id="PF10105"/>
    </source>
</evidence>
<dbReference type="AlphaFoldDB" id="B1CBL3"/>
<reference evidence="2" key="1">
    <citation type="submission" date="2008-01" db="EMBL/GenBank/DDBJ databases">
        <authorList>
            <person name="Fulton L."/>
            <person name="Clifton S."/>
            <person name="Fulton B."/>
            <person name="Xu J."/>
            <person name="Minx P."/>
            <person name="Pepin K.H."/>
            <person name="Johnson M."/>
            <person name="Thiruvilangam P."/>
            <person name="Bhonagiri V."/>
            <person name="Nash W.E."/>
            <person name="Mardis E.R."/>
            <person name="Wilson R.K."/>
        </authorList>
    </citation>
    <scope>NUCLEOTIDE SEQUENCE [LARGE SCALE GENOMIC DNA]</scope>
    <source>
        <strain evidence="2">DSM 17244</strain>
    </source>
</reference>
<evidence type="ECO:0000313" key="3">
    <source>
        <dbReference type="Proteomes" id="UP000005178"/>
    </source>
</evidence>
<keyword evidence="3" id="KW-1185">Reference proteome</keyword>
<reference evidence="2" key="2">
    <citation type="submission" date="2013-08" db="EMBL/GenBank/DDBJ databases">
        <title>Draft genome sequence of Anaerofustis stercorihominis (DSM 17244).</title>
        <authorList>
            <person name="Sudarsanam P."/>
            <person name="Ley R."/>
            <person name="Guruge J."/>
            <person name="Turnbaugh P.J."/>
            <person name="Mahowald M."/>
            <person name="Liep D."/>
            <person name="Gordon J."/>
        </authorList>
    </citation>
    <scope>NUCLEOTIDE SEQUENCE</scope>
    <source>
        <strain evidence="2">DSM 17244</strain>
    </source>
</reference>
<dbReference type="OrthoDB" id="9780488at2"/>
<feature type="domain" description="DUF2344" evidence="1">
    <location>
        <begin position="4"/>
        <end position="189"/>
    </location>
</feature>
<dbReference type="eggNOG" id="COG5011">
    <property type="taxonomic scope" value="Bacteria"/>
</dbReference>
<dbReference type="NCBIfam" id="TIGR03936">
    <property type="entry name" value="sam_1_link_chp"/>
    <property type="match status" value="1"/>
</dbReference>
<dbReference type="Proteomes" id="UP000005178">
    <property type="component" value="Unassembled WGS sequence"/>
</dbReference>
<dbReference type="Pfam" id="PF10105">
    <property type="entry name" value="DUF2344"/>
    <property type="match status" value="1"/>
</dbReference>
<dbReference type="STRING" id="445971.ANASTE_01362"/>
<comment type="caution">
    <text evidence="2">The sequence shown here is derived from an EMBL/GenBank/DDBJ whole genome shotgun (WGS) entry which is preliminary data.</text>
</comment>
<proteinExistence type="predicted"/>
<dbReference type="InterPro" id="IPR018768">
    <property type="entry name" value="DUF2344"/>
</dbReference>
<protein>
    <submittedName>
        <fullName evidence="2">Radical SAM-linked protein</fullName>
    </submittedName>
</protein>
<dbReference type="HOGENOM" id="CLU_083579_1_0_9"/>
<organism evidence="2 3">
    <name type="scientific">Anaerofustis stercorihominis DSM 17244</name>
    <dbReference type="NCBI Taxonomy" id="445971"/>
    <lineage>
        <taxon>Bacteria</taxon>
        <taxon>Bacillati</taxon>
        <taxon>Bacillota</taxon>
        <taxon>Clostridia</taxon>
        <taxon>Eubacteriales</taxon>
        <taxon>Eubacteriaceae</taxon>
        <taxon>Anaerofustis</taxon>
    </lineage>
</organism>
<gene>
    <name evidence="2" type="ORF">ANASTE_01362</name>
</gene>
<evidence type="ECO:0000313" key="2">
    <source>
        <dbReference type="EMBL" id="EDS71660.1"/>
    </source>
</evidence>
<dbReference type="EMBL" id="ABIL02000006">
    <property type="protein sequence ID" value="EDS71660.1"/>
    <property type="molecule type" value="Genomic_DNA"/>
</dbReference>
<name>B1CBL3_9FIRM</name>